<dbReference type="InterPro" id="IPR036045">
    <property type="entry name" value="Sec1-like_sf"/>
</dbReference>
<accession>A0A835IWF4</accession>
<sequence>MSSRRGVSENAMEAASKAICNRDNMELWSPTTRGMNDEGFCRTSHGTGMNDEDCYSKSMLSCLIAYNYRDQVHFGYVGMFEMIEQQFHIGNVLGRYPEAEKYRKKPLPHAQELYNLFESTLSNGESKLTPAADGMPTDSDATSQTINIGELKDCPTDEDDSYWNEIKFSNNTPIGEQVDKLIAKSKEKKRKIISSTSDPDVKEVVELIKGQLKSTNAQREALLAEKVAEKAEMDNYSTMFRDS</sequence>
<reference evidence="1 2" key="1">
    <citation type="submission" date="2020-10" db="EMBL/GenBank/DDBJ databases">
        <title>The Coptis chinensis genome and diversification of protoberbering-type alkaloids.</title>
        <authorList>
            <person name="Wang B."/>
            <person name="Shu S."/>
            <person name="Song C."/>
            <person name="Liu Y."/>
        </authorList>
    </citation>
    <scope>NUCLEOTIDE SEQUENCE [LARGE SCALE GENOMIC DNA]</scope>
    <source>
        <strain evidence="1">HL-2020</strain>
        <tissue evidence="1">Leaf</tissue>
    </source>
</reference>
<dbReference type="SUPFAM" id="SSF56815">
    <property type="entry name" value="Sec1/munc18-like (SM) proteins"/>
    <property type="match status" value="1"/>
</dbReference>
<comment type="caution">
    <text evidence="1">The sequence shown here is derived from an EMBL/GenBank/DDBJ whole genome shotgun (WGS) entry which is preliminary data.</text>
</comment>
<gene>
    <name evidence="1" type="ORF">IFM89_016596</name>
</gene>
<organism evidence="1 2">
    <name type="scientific">Coptis chinensis</name>
    <dbReference type="NCBI Taxonomy" id="261450"/>
    <lineage>
        <taxon>Eukaryota</taxon>
        <taxon>Viridiplantae</taxon>
        <taxon>Streptophyta</taxon>
        <taxon>Embryophyta</taxon>
        <taxon>Tracheophyta</taxon>
        <taxon>Spermatophyta</taxon>
        <taxon>Magnoliopsida</taxon>
        <taxon>Ranunculales</taxon>
        <taxon>Ranunculaceae</taxon>
        <taxon>Coptidoideae</taxon>
        <taxon>Coptis</taxon>
    </lineage>
</organism>
<dbReference type="AlphaFoldDB" id="A0A835IWF4"/>
<protein>
    <submittedName>
        <fullName evidence="1">Uncharacterized protein</fullName>
    </submittedName>
</protein>
<evidence type="ECO:0000313" key="1">
    <source>
        <dbReference type="EMBL" id="KAF9624964.1"/>
    </source>
</evidence>
<dbReference type="EMBL" id="JADFTS010000001">
    <property type="protein sequence ID" value="KAF9624964.1"/>
    <property type="molecule type" value="Genomic_DNA"/>
</dbReference>
<dbReference type="Proteomes" id="UP000631114">
    <property type="component" value="Unassembled WGS sequence"/>
</dbReference>
<proteinExistence type="predicted"/>
<keyword evidence="2" id="KW-1185">Reference proteome</keyword>
<name>A0A835IWF4_9MAGN</name>
<evidence type="ECO:0000313" key="2">
    <source>
        <dbReference type="Proteomes" id="UP000631114"/>
    </source>
</evidence>